<organism evidence="3 4">
    <name type="scientific">Streptomyces venezuelae</name>
    <dbReference type="NCBI Taxonomy" id="54571"/>
    <lineage>
        <taxon>Bacteria</taxon>
        <taxon>Bacillati</taxon>
        <taxon>Actinomycetota</taxon>
        <taxon>Actinomycetes</taxon>
        <taxon>Kitasatosporales</taxon>
        <taxon>Streptomycetaceae</taxon>
        <taxon>Streptomyces</taxon>
    </lineage>
</organism>
<feature type="domain" description="Transglycosylase SLT" evidence="2">
    <location>
        <begin position="192"/>
        <end position="257"/>
    </location>
</feature>
<feature type="compositionally biased region" description="Basic and acidic residues" evidence="1">
    <location>
        <begin position="136"/>
        <end position="164"/>
    </location>
</feature>
<name>A0A5P2D6V9_STRVZ</name>
<evidence type="ECO:0000313" key="3">
    <source>
        <dbReference type="EMBL" id="QES49917.1"/>
    </source>
</evidence>
<evidence type="ECO:0000259" key="2">
    <source>
        <dbReference type="Pfam" id="PF01464"/>
    </source>
</evidence>
<dbReference type="Pfam" id="PF01464">
    <property type="entry name" value="SLT"/>
    <property type="match status" value="1"/>
</dbReference>
<dbReference type="OrthoDB" id="9766277at2"/>
<reference evidence="3 4" key="1">
    <citation type="submission" date="2018-05" db="EMBL/GenBank/DDBJ databases">
        <title>Streptomyces venezuelae.</title>
        <authorList>
            <person name="Kim W."/>
            <person name="Lee N."/>
            <person name="Cho B.-K."/>
        </authorList>
    </citation>
    <scope>NUCLEOTIDE SEQUENCE [LARGE SCALE GENOMIC DNA]</scope>
    <source>
        <strain evidence="3 4">ATCC 21782</strain>
    </source>
</reference>
<dbReference type="InterPro" id="IPR023346">
    <property type="entry name" value="Lysozyme-like_dom_sf"/>
</dbReference>
<evidence type="ECO:0000256" key="1">
    <source>
        <dbReference type="SAM" id="MobiDB-lite"/>
    </source>
</evidence>
<dbReference type="Proteomes" id="UP000325211">
    <property type="component" value="Chromosome"/>
</dbReference>
<dbReference type="InterPro" id="IPR008258">
    <property type="entry name" value="Transglycosylase_SLT_dom_1"/>
</dbReference>
<evidence type="ECO:0000313" key="4">
    <source>
        <dbReference type="Proteomes" id="UP000325211"/>
    </source>
</evidence>
<dbReference type="AlphaFoldDB" id="A0A5P2D6V9"/>
<dbReference type="Gene3D" id="1.10.530.10">
    <property type="match status" value="1"/>
</dbReference>
<feature type="region of interest" description="Disordered" evidence="1">
    <location>
        <begin position="136"/>
        <end position="166"/>
    </location>
</feature>
<dbReference type="SUPFAM" id="SSF53955">
    <property type="entry name" value="Lysozyme-like"/>
    <property type="match status" value="1"/>
</dbReference>
<sequence length="268" mass="28226">MPPATGQLPPVTVLYPEASARGALATAAVTSWLLLEGHRVSRISVRGFAVASATAVTTVGAVVGVATGDPSNDLETTASGTTLLADIPVGEQAAVQTASLTQQADAIALSADADAKKSVEEAARLQAAKDAKEKKAAAEAKAKKEREEKDKAEVASRSATRDSSDFAPQSSYTVAQVKAIAKQMVPAGQFQCFSNIVNHESTWNYRAQNPSSGAYGLVQALPGSKMSSAGADWRTNPATQIEWGLNYMNKRYGSPCGAWSFWQANNWY</sequence>
<protein>
    <submittedName>
        <fullName evidence="3">Transglycosylase domain-containing protein</fullName>
    </submittedName>
</protein>
<proteinExistence type="predicted"/>
<dbReference type="EMBL" id="CP029190">
    <property type="protein sequence ID" value="QES49917.1"/>
    <property type="molecule type" value="Genomic_DNA"/>
</dbReference>
<accession>A0A5P2D6V9</accession>
<gene>
    <name evidence="3" type="ORF">DEJ50_20910</name>
</gene>